<name>A0AAW0ACP2_9AGAR</name>
<reference evidence="1 2" key="1">
    <citation type="journal article" date="2024" name="J Genomics">
        <title>Draft genome sequencing and assembly of Favolaschia claudopus CIRM-BRFM 2984 isolated from oak limbs.</title>
        <authorList>
            <person name="Navarro D."/>
            <person name="Drula E."/>
            <person name="Chaduli D."/>
            <person name="Cazenave R."/>
            <person name="Ahrendt S."/>
            <person name="Wang J."/>
            <person name="Lipzen A."/>
            <person name="Daum C."/>
            <person name="Barry K."/>
            <person name="Grigoriev I.V."/>
            <person name="Favel A."/>
            <person name="Rosso M.N."/>
            <person name="Martin F."/>
        </authorList>
    </citation>
    <scope>NUCLEOTIDE SEQUENCE [LARGE SCALE GENOMIC DNA]</scope>
    <source>
        <strain evidence="1 2">CIRM-BRFM 2984</strain>
    </source>
</reference>
<evidence type="ECO:0000313" key="2">
    <source>
        <dbReference type="Proteomes" id="UP001362999"/>
    </source>
</evidence>
<keyword evidence="2" id="KW-1185">Reference proteome</keyword>
<organism evidence="1 2">
    <name type="scientific">Favolaschia claudopus</name>
    <dbReference type="NCBI Taxonomy" id="2862362"/>
    <lineage>
        <taxon>Eukaryota</taxon>
        <taxon>Fungi</taxon>
        <taxon>Dikarya</taxon>
        <taxon>Basidiomycota</taxon>
        <taxon>Agaricomycotina</taxon>
        <taxon>Agaricomycetes</taxon>
        <taxon>Agaricomycetidae</taxon>
        <taxon>Agaricales</taxon>
        <taxon>Marasmiineae</taxon>
        <taxon>Mycenaceae</taxon>
        <taxon>Favolaschia</taxon>
    </lineage>
</organism>
<evidence type="ECO:0000313" key="1">
    <source>
        <dbReference type="EMBL" id="KAK7006610.1"/>
    </source>
</evidence>
<accession>A0AAW0ACP2</accession>
<dbReference type="Proteomes" id="UP001362999">
    <property type="component" value="Unassembled WGS sequence"/>
</dbReference>
<proteinExistence type="predicted"/>
<dbReference type="EMBL" id="JAWWNJ010000075">
    <property type="protein sequence ID" value="KAK7006610.1"/>
    <property type="molecule type" value="Genomic_DNA"/>
</dbReference>
<sequence length="291" mass="32092">MVFPSLSSLWKFYLFRLTRSRPMSMEPSTDSSKYALLPPSTLRLTTVAGWIERLGRLPDADHYRVSTLELYKDANGMRHEWIRFTLVDCTVDDPVSLATIKTDRCSSVDGGSSVDIASSPSQLGEALDRILHARDPEGRDLLNKGPRLIMELTYDDVENAPSILDVAAALAGVHSFAPNYDALTGACFNYAIATFLLITEKFPDSDSSPVRIHGKQGYAMGVKELTLIQDLREQHRLAAETLQVVSRERDEARQQVHHFCLSCLQSYSPLIAHACHPGARPGACPASTASS</sequence>
<comment type="caution">
    <text evidence="1">The sequence shown here is derived from an EMBL/GenBank/DDBJ whole genome shotgun (WGS) entry which is preliminary data.</text>
</comment>
<protein>
    <submittedName>
        <fullName evidence="1">Uncharacterized protein</fullName>
    </submittedName>
</protein>
<gene>
    <name evidence="1" type="ORF">R3P38DRAFT_3036157</name>
</gene>
<dbReference type="AlphaFoldDB" id="A0AAW0ACP2"/>